<accession>A0A3L8RXR2</accession>
<dbReference type="EMBL" id="QUSF01000162">
    <property type="protein sequence ID" value="RLV88968.1"/>
    <property type="molecule type" value="Genomic_DNA"/>
</dbReference>
<comment type="caution">
    <text evidence="1">The sequence shown here is derived from an EMBL/GenBank/DDBJ whole genome shotgun (WGS) entry which is preliminary data.</text>
</comment>
<evidence type="ECO:0000313" key="2">
    <source>
        <dbReference type="Proteomes" id="UP000276834"/>
    </source>
</evidence>
<name>A0A3L8RXR2_CHLGU</name>
<proteinExistence type="predicted"/>
<gene>
    <name evidence="1" type="ORF">DV515_00015124</name>
</gene>
<organism evidence="1 2">
    <name type="scientific">Chloebia gouldiae</name>
    <name type="common">Gouldian finch</name>
    <name type="synonym">Erythrura gouldiae</name>
    <dbReference type="NCBI Taxonomy" id="44316"/>
    <lineage>
        <taxon>Eukaryota</taxon>
        <taxon>Metazoa</taxon>
        <taxon>Chordata</taxon>
        <taxon>Craniata</taxon>
        <taxon>Vertebrata</taxon>
        <taxon>Euteleostomi</taxon>
        <taxon>Archelosauria</taxon>
        <taxon>Archosauria</taxon>
        <taxon>Dinosauria</taxon>
        <taxon>Saurischia</taxon>
        <taxon>Theropoda</taxon>
        <taxon>Coelurosauria</taxon>
        <taxon>Aves</taxon>
        <taxon>Neognathae</taxon>
        <taxon>Neoaves</taxon>
        <taxon>Telluraves</taxon>
        <taxon>Australaves</taxon>
        <taxon>Passeriformes</taxon>
        <taxon>Passeroidea</taxon>
        <taxon>Passeridae</taxon>
        <taxon>Chloebia</taxon>
    </lineage>
</organism>
<protein>
    <submittedName>
        <fullName evidence="1">Uncharacterized protein</fullName>
    </submittedName>
</protein>
<evidence type="ECO:0000313" key="1">
    <source>
        <dbReference type="EMBL" id="RLV88968.1"/>
    </source>
</evidence>
<sequence length="160" mass="17648">MPHRDRGWGSHCPPISCSFVTWGWWMNVAKFSVCGISASRSRAGLRLCRHSLCPGPRGEAQFAAQAITRLMGWSWERGRLPESLWEWELSLLPQPALSFYTFLSQSNEAFHSSTLSLSLCNGNYLLCLPCTQAALQLGVKNPVDPVVARATRGTAGGCHQ</sequence>
<dbReference type="AlphaFoldDB" id="A0A3L8RXR2"/>
<dbReference type="Proteomes" id="UP000276834">
    <property type="component" value="Unassembled WGS sequence"/>
</dbReference>
<reference evidence="1 2" key="1">
    <citation type="journal article" date="2018" name="Proc. R. Soc. B">
        <title>A non-coding region near Follistatin controls head colour polymorphism in the Gouldian finch.</title>
        <authorList>
            <person name="Toomey M.B."/>
            <person name="Marques C.I."/>
            <person name="Andrade P."/>
            <person name="Araujo P.M."/>
            <person name="Sabatino S."/>
            <person name="Gazda M.A."/>
            <person name="Afonso S."/>
            <person name="Lopes R.J."/>
            <person name="Corbo J.C."/>
            <person name="Carneiro M."/>
        </authorList>
    </citation>
    <scope>NUCLEOTIDE SEQUENCE [LARGE SCALE GENOMIC DNA]</scope>
    <source>
        <strain evidence="1">Red01</strain>
        <tissue evidence="1">Muscle</tissue>
    </source>
</reference>
<keyword evidence="2" id="KW-1185">Reference proteome</keyword>